<keyword evidence="1" id="KW-0472">Membrane</keyword>
<dbReference type="Proteomes" id="UP000243232">
    <property type="component" value="Chromosome I"/>
</dbReference>
<gene>
    <name evidence="2" type="ORF">SAMN05216296_0050</name>
</gene>
<proteinExistence type="predicted"/>
<dbReference type="STRING" id="364197.SAMN05216296_0050"/>
<sequence length="80" mass="9010">MFHLLGLLLLLWLGWLLIVGLWHVFVFLLSLLGIGIFFLFVADPATRASAILWIVGIVFIVVIMGLFEKLGSQNKRGQDE</sequence>
<dbReference type="AlphaFoldDB" id="A0A1H2DVC5"/>
<accession>A0A1H2DVC5</accession>
<organism evidence="2 3">
    <name type="scientific">Pseudomonas pohangensis</name>
    <dbReference type="NCBI Taxonomy" id="364197"/>
    <lineage>
        <taxon>Bacteria</taxon>
        <taxon>Pseudomonadati</taxon>
        <taxon>Pseudomonadota</taxon>
        <taxon>Gammaproteobacteria</taxon>
        <taxon>Pseudomonadales</taxon>
        <taxon>Pseudomonadaceae</taxon>
        <taxon>Pseudomonas</taxon>
    </lineage>
</organism>
<keyword evidence="1" id="KW-1133">Transmembrane helix</keyword>
<name>A0A1H2DVC5_9PSED</name>
<dbReference type="RefSeq" id="WP_090192537.1">
    <property type="nucleotide sequence ID" value="NZ_LT629785.1"/>
</dbReference>
<protein>
    <submittedName>
        <fullName evidence="2">Uncharacterized protein</fullName>
    </submittedName>
</protein>
<dbReference type="EMBL" id="LT629785">
    <property type="protein sequence ID" value="SDT86817.1"/>
    <property type="molecule type" value="Genomic_DNA"/>
</dbReference>
<keyword evidence="1" id="KW-0812">Transmembrane</keyword>
<reference evidence="3" key="1">
    <citation type="submission" date="2016-10" db="EMBL/GenBank/DDBJ databases">
        <authorList>
            <person name="Varghese N."/>
            <person name="Submissions S."/>
        </authorList>
    </citation>
    <scope>NUCLEOTIDE SEQUENCE [LARGE SCALE GENOMIC DNA]</scope>
    <source>
        <strain evidence="3">DSM 17875</strain>
    </source>
</reference>
<keyword evidence="3" id="KW-1185">Reference proteome</keyword>
<feature type="transmembrane region" description="Helical" evidence="1">
    <location>
        <begin position="12"/>
        <end position="42"/>
    </location>
</feature>
<evidence type="ECO:0000256" key="1">
    <source>
        <dbReference type="SAM" id="Phobius"/>
    </source>
</evidence>
<evidence type="ECO:0000313" key="2">
    <source>
        <dbReference type="EMBL" id="SDT86817.1"/>
    </source>
</evidence>
<feature type="transmembrane region" description="Helical" evidence="1">
    <location>
        <begin position="48"/>
        <end position="67"/>
    </location>
</feature>
<evidence type="ECO:0000313" key="3">
    <source>
        <dbReference type="Proteomes" id="UP000243232"/>
    </source>
</evidence>